<dbReference type="GO" id="GO:0016787">
    <property type="term" value="F:hydrolase activity"/>
    <property type="evidence" value="ECO:0007669"/>
    <property type="project" value="UniProtKB-KW"/>
</dbReference>
<gene>
    <name evidence="3" type="ORF">ACFQZM_24335</name>
</gene>
<sequence>MPGPQSILVFTLLIAAFAALSWLPYRVPHVLVRIASAVAAFAVATVFGIAAVNRYYDYYTGWGELFTDLSGGTGRHLSSLGQVNGDLAQRRSAPGGRLVKTVLTGERSGITRTVDLYFPPQYFDPAYATHRFPAVELLHGAPGLPTDWFERMHAPQVLRQEIVTGRARPAVLVMPDANGGRAYSEQCLDEAGAPRDETFLAVDVPTQLAGMARLQPPGPGWGVAGFSEGGFCAANLALRHPRAYAAAAVMSGYFAPLRFDKIPGGRRDPFGHDRRLRDQNDPLLRVRTLGARAHVPRFWLAAGTGAGGDVALAAEFAAALRDHHAFAPLDLVKGSGHNYRTWRAALPAMLSWITEHVASLDAGAGGPDVRPAPAPSERGVRPTLGPSGTPTKRHTGRRPAPRPSGTPVQVSAGA</sequence>
<keyword evidence="4" id="KW-1185">Reference proteome</keyword>
<comment type="caution">
    <text evidence="3">The sequence shown here is derived from an EMBL/GenBank/DDBJ whole genome shotgun (WGS) entry which is preliminary data.</text>
</comment>
<proteinExistence type="predicted"/>
<dbReference type="Pfam" id="PF00756">
    <property type="entry name" value="Esterase"/>
    <property type="match status" value="1"/>
</dbReference>
<keyword evidence="2" id="KW-0472">Membrane</keyword>
<dbReference type="PANTHER" id="PTHR48098">
    <property type="entry name" value="ENTEROCHELIN ESTERASE-RELATED"/>
    <property type="match status" value="1"/>
</dbReference>
<feature type="compositionally biased region" description="Basic residues" evidence="1">
    <location>
        <begin position="391"/>
        <end position="400"/>
    </location>
</feature>
<dbReference type="InterPro" id="IPR029058">
    <property type="entry name" value="AB_hydrolase_fold"/>
</dbReference>
<name>A0ABW2XT01_9ACTN</name>
<evidence type="ECO:0000313" key="3">
    <source>
        <dbReference type="EMBL" id="MFD0687645.1"/>
    </source>
</evidence>
<evidence type="ECO:0000313" key="4">
    <source>
        <dbReference type="Proteomes" id="UP001597063"/>
    </source>
</evidence>
<protein>
    <submittedName>
        <fullName evidence="3">Alpha/beta hydrolase</fullName>
    </submittedName>
</protein>
<dbReference type="InterPro" id="IPR000801">
    <property type="entry name" value="Esterase-like"/>
</dbReference>
<feature type="transmembrane region" description="Helical" evidence="2">
    <location>
        <begin position="31"/>
        <end position="52"/>
    </location>
</feature>
<accession>A0ABW2XT01</accession>
<dbReference type="EMBL" id="JBHTGP010000013">
    <property type="protein sequence ID" value="MFD0687645.1"/>
    <property type="molecule type" value="Genomic_DNA"/>
</dbReference>
<keyword evidence="2" id="KW-1133">Transmembrane helix</keyword>
<feature type="region of interest" description="Disordered" evidence="1">
    <location>
        <begin position="363"/>
        <end position="414"/>
    </location>
</feature>
<keyword evidence="3" id="KW-0378">Hydrolase</keyword>
<evidence type="ECO:0000256" key="2">
    <source>
        <dbReference type="SAM" id="Phobius"/>
    </source>
</evidence>
<keyword evidence="2" id="KW-0812">Transmembrane</keyword>
<organism evidence="3 4">
    <name type="scientific">Actinomadura fibrosa</name>
    <dbReference type="NCBI Taxonomy" id="111802"/>
    <lineage>
        <taxon>Bacteria</taxon>
        <taxon>Bacillati</taxon>
        <taxon>Actinomycetota</taxon>
        <taxon>Actinomycetes</taxon>
        <taxon>Streptosporangiales</taxon>
        <taxon>Thermomonosporaceae</taxon>
        <taxon>Actinomadura</taxon>
    </lineage>
</organism>
<dbReference type="Proteomes" id="UP001597063">
    <property type="component" value="Unassembled WGS sequence"/>
</dbReference>
<evidence type="ECO:0000256" key="1">
    <source>
        <dbReference type="SAM" id="MobiDB-lite"/>
    </source>
</evidence>
<dbReference type="InterPro" id="IPR050583">
    <property type="entry name" value="Mycobacterial_A85_antigen"/>
</dbReference>
<feature type="transmembrane region" description="Helical" evidence="2">
    <location>
        <begin position="7"/>
        <end position="25"/>
    </location>
</feature>
<dbReference type="PANTHER" id="PTHR48098:SF1">
    <property type="entry name" value="DIACYLGLYCEROL ACYLTRANSFERASE_MYCOLYLTRANSFERASE AG85A"/>
    <property type="match status" value="1"/>
</dbReference>
<dbReference type="SUPFAM" id="SSF53474">
    <property type="entry name" value="alpha/beta-Hydrolases"/>
    <property type="match status" value="1"/>
</dbReference>
<dbReference type="Gene3D" id="3.40.50.1820">
    <property type="entry name" value="alpha/beta hydrolase"/>
    <property type="match status" value="1"/>
</dbReference>
<reference evidence="4" key="1">
    <citation type="journal article" date="2019" name="Int. J. Syst. Evol. Microbiol.">
        <title>The Global Catalogue of Microorganisms (GCM) 10K type strain sequencing project: providing services to taxonomists for standard genome sequencing and annotation.</title>
        <authorList>
            <consortium name="The Broad Institute Genomics Platform"/>
            <consortium name="The Broad Institute Genome Sequencing Center for Infectious Disease"/>
            <person name="Wu L."/>
            <person name="Ma J."/>
        </authorList>
    </citation>
    <scope>NUCLEOTIDE SEQUENCE [LARGE SCALE GENOMIC DNA]</scope>
    <source>
        <strain evidence="4">JCM 9371</strain>
    </source>
</reference>
<dbReference type="RefSeq" id="WP_131756813.1">
    <property type="nucleotide sequence ID" value="NZ_CAACUY010000022.1"/>
</dbReference>